<sequence>MRRAAYVGTVQGFYDSTRPQTIGALVSLLRGNTPPPELSYHGEPASWAASLPALADELHAAGLDSSWIALEYSPYQAGRRRADAVLMGVSPDGRPCYLVIELKQWAQASWDVEHEQITGTGAGYDTPRHPYDQAFAYAQFIRNYTSEMHDEDQVTIAAAAFLHNATEASIETLRTAGHHRSAGTFSGDSNGRRRFHERLLAHYDPAQDGLAAKDRLMEAHYQQGPALLEAAARIFSDPDRYPLTDEQHQIFAHIQSAVSDAMSVSADRNQAVIVVKGGPGTGKTWIAMHLLGANAHAHRQVTYATNSGSLRSALQKSADFRSTFDGRLANELITSARTYWDSDRWHHPLDLLIVDEAQRLEQYTVRRAQNNPRELQARLEAQQITQIFELKKSAKVLVLFIDEDQAATYKDHVTIDEAERVADRTGAAFEIFELSEQHRSGGSEAYEAWVDALVDGTPTVWHDEDNFTVRVAGSPHELERLTVDGGGDSARLLAGFCWEWSTPRSPVTIEEVPNDISIDGWHKRWNLRQPVDGFPRDTSWAHNPRGAEQVGSIFTAQGFEFDRCGVIIGPDLVWSAEAGRMAVNMAASQYKKLVTLHRSDPSATDRVRNQYRVLLTRAMQGVVLYSTDPDTREMLSSIVNPAED</sequence>
<dbReference type="RefSeq" id="WP_215792564.1">
    <property type="nucleotide sequence ID" value="NZ_JAHKKG010000011.1"/>
</dbReference>
<keyword evidence="3" id="KW-1185">Reference proteome</keyword>
<dbReference type="EMBL" id="JAHKKG010000011">
    <property type="protein sequence ID" value="MBU2668300.1"/>
    <property type="molecule type" value="Genomic_DNA"/>
</dbReference>
<name>A0ABS5YXX2_9ACTN</name>
<proteinExistence type="predicted"/>
<gene>
    <name evidence="2" type="ORF">KOI35_32790</name>
</gene>
<comment type="caution">
    <text evidence="2">The sequence shown here is derived from an EMBL/GenBank/DDBJ whole genome shotgun (WGS) entry which is preliminary data.</text>
</comment>
<dbReference type="Proteomes" id="UP001519654">
    <property type="component" value="Unassembled WGS sequence"/>
</dbReference>
<protein>
    <submittedName>
        <fullName evidence="2">DUF2075 domain-containing protein</fullName>
    </submittedName>
</protein>
<evidence type="ECO:0000313" key="3">
    <source>
        <dbReference type="Proteomes" id="UP001519654"/>
    </source>
</evidence>
<dbReference type="InterPro" id="IPR027417">
    <property type="entry name" value="P-loop_NTPase"/>
</dbReference>
<evidence type="ECO:0000313" key="2">
    <source>
        <dbReference type="EMBL" id="MBU2668300.1"/>
    </source>
</evidence>
<accession>A0ABS5YXX2</accession>
<organism evidence="2 3">
    <name type="scientific">Paractinoplanes bogorensis</name>
    <dbReference type="NCBI Taxonomy" id="1610840"/>
    <lineage>
        <taxon>Bacteria</taxon>
        <taxon>Bacillati</taxon>
        <taxon>Actinomycetota</taxon>
        <taxon>Actinomycetes</taxon>
        <taxon>Micromonosporales</taxon>
        <taxon>Micromonosporaceae</taxon>
        <taxon>Paractinoplanes</taxon>
    </lineage>
</organism>
<dbReference type="Gene3D" id="3.40.50.300">
    <property type="entry name" value="P-loop containing nucleotide triphosphate hydrolases"/>
    <property type="match status" value="1"/>
</dbReference>
<dbReference type="Pfam" id="PF09848">
    <property type="entry name" value="SLFN-g3_helicase"/>
    <property type="match status" value="1"/>
</dbReference>
<dbReference type="InterPro" id="IPR018647">
    <property type="entry name" value="SLFN_3-like_DNA/RNA_helicase"/>
</dbReference>
<reference evidence="2 3" key="1">
    <citation type="submission" date="2021-06" db="EMBL/GenBank/DDBJ databases">
        <title>Actinoplanes lichenicola sp. nov., and Actinoplanes ovalisporus sp. nov., isolated from lichen in Thailand.</title>
        <authorList>
            <person name="Saeng-In P."/>
            <person name="Kanchanasin P."/>
            <person name="Yuki M."/>
            <person name="Kudo T."/>
            <person name="Ohkuma M."/>
            <person name="Phongsopitanun W."/>
            <person name="Tanasupawat S."/>
        </authorList>
    </citation>
    <scope>NUCLEOTIDE SEQUENCE [LARGE SCALE GENOMIC DNA]</scope>
    <source>
        <strain evidence="2 3">NBRC 110975</strain>
    </source>
</reference>
<feature type="domain" description="Schlafen group 3-like DNA/RNA helicase" evidence="1">
    <location>
        <begin position="271"/>
        <end position="628"/>
    </location>
</feature>
<dbReference type="SUPFAM" id="SSF52540">
    <property type="entry name" value="P-loop containing nucleoside triphosphate hydrolases"/>
    <property type="match status" value="1"/>
</dbReference>
<evidence type="ECO:0000259" key="1">
    <source>
        <dbReference type="Pfam" id="PF09848"/>
    </source>
</evidence>